<accession>A0A0D3IWV6</accession>
<dbReference type="KEGG" id="ehx:EMIHUDRAFT_451690"/>
<dbReference type="RefSeq" id="XP_005768170.1">
    <property type="nucleotide sequence ID" value="XM_005768113.1"/>
</dbReference>
<dbReference type="EnsemblProtists" id="EOD15741">
    <property type="protein sequence ID" value="EOD15741"/>
    <property type="gene ID" value="EMIHUDRAFT_451690"/>
</dbReference>
<evidence type="ECO:0000313" key="2">
    <source>
        <dbReference type="EnsemblProtists" id="EOD15741"/>
    </source>
</evidence>
<reference evidence="2" key="2">
    <citation type="submission" date="2024-10" db="UniProtKB">
        <authorList>
            <consortium name="EnsemblProtists"/>
        </authorList>
    </citation>
    <scope>IDENTIFICATION</scope>
</reference>
<keyword evidence="1" id="KW-0812">Transmembrane</keyword>
<dbReference type="AlphaFoldDB" id="A0A0D3IWV6"/>
<dbReference type="PaxDb" id="2903-EOD15741"/>
<keyword evidence="1" id="KW-1133">Transmembrane helix</keyword>
<dbReference type="Proteomes" id="UP000013827">
    <property type="component" value="Unassembled WGS sequence"/>
</dbReference>
<dbReference type="HOGENOM" id="CLU_1550415_0_0_1"/>
<name>A0A0D3IWV6_EMIH1</name>
<evidence type="ECO:0000313" key="3">
    <source>
        <dbReference type="Proteomes" id="UP000013827"/>
    </source>
</evidence>
<reference evidence="3" key="1">
    <citation type="journal article" date="2013" name="Nature">
        <title>Pan genome of the phytoplankton Emiliania underpins its global distribution.</title>
        <authorList>
            <person name="Read B.A."/>
            <person name="Kegel J."/>
            <person name="Klute M.J."/>
            <person name="Kuo A."/>
            <person name="Lefebvre S.C."/>
            <person name="Maumus F."/>
            <person name="Mayer C."/>
            <person name="Miller J."/>
            <person name="Monier A."/>
            <person name="Salamov A."/>
            <person name="Young J."/>
            <person name="Aguilar M."/>
            <person name="Claverie J.M."/>
            <person name="Frickenhaus S."/>
            <person name="Gonzalez K."/>
            <person name="Herman E.K."/>
            <person name="Lin Y.C."/>
            <person name="Napier J."/>
            <person name="Ogata H."/>
            <person name="Sarno A.F."/>
            <person name="Shmutz J."/>
            <person name="Schroeder D."/>
            <person name="de Vargas C."/>
            <person name="Verret F."/>
            <person name="von Dassow P."/>
            <person name="Valentin K."/>
            <person name="Van de Peer Y."/>
            <person name="Wheeler G."/>
            <person name="Dacks J.B."/>
            <person name="Delwiche C.F."/>
            <person name="Dyhrman S.T."/>
            <person name="Glockner G."/>
            <person name="John U."/>
            <person name="Richards T."/>
            <person name="Worden A.Z."/>
            <person name="Zhang X."/>
            <person name="Grigoriev I.V."/>
            <person name="Allen A.E."/>
            <person name="Bidle K."/>
            <person name="Borodovsky M."/>
            <person name="Bowler C."/>
            <person name="Brownlee C."/>
            <person name="Cock J.M."/>
            <person name="Elias M."/>
            <person name="Gladyshev V.N."/>
            <person name="Groth M."/>
            <person name="Guda C."/>
            <person name="Hadaegh A."/>
            <person name="Iglesias-Rodriguez M.D."/>
            <person name="Jenkins J."/>
            <person name="Jones B.M."/>
            <person name="Lawson T."/>
            <person name="Leese F."/>
            <person name="Lindquist E."/>
            <person name="Lobanov A."/>
            <person name="Lomsadze A."/>
            <person name="Malik S.B."/>
            <person name="Marsh M.E."/>
            <person name="Mackinder L."/>
            <person name="Mock T."/>
            <person name="Mueller-Roeber B."/>
            <person name="Pagarete A."/>
            <person name="Parker M."/>
            <person name="Probert I."/>
            <person name="Quesneville H."/>
            <person name="Raines C."/>
            <person name="Rensing S.A."/>
            <person name="Riano-Pachon D.M."/>
            <person name="Richier S."/>
            <person name="Rokitta S."/>
            <person name="Shiraiwa Y."/>
            <person name="Soanes D.M."/>
            <person name="van der Giezen M."/>
            <person name="Wahlund T.M."/>
            <person name="Williams B."/>
            <person name="Wilson W."/>
            <person name="Wolfe G."/>
            <person name="Wurch L.L."/>
        </authorList>
    </citation>
    <scope>NUCLEOTIDE SEQUENCE</scope>
</reference>
<evidence type="ECO:0000256" key="1">
    <source>
        <dbReference type="SAM" id="Phobius"/>
    </source>
</evidence>
<proteinExistence type="predicted"/>
<organism evidence="2 3">
    <name type="scientific">Emiliania huxleyi (strain CCMP1516)</name>
    <dbReference type="NCBI Taxonomy" id="280463"/>
    <lineage>
        <taxon>Eukaryota</taxon>
        <taxon>Haptista</taxon>
        <taxon>Haptophyta</taxon>
        <taxon>Prymnesiophyceae</taxon>
        <taxon>Isochrysidales</taxon>
        <taxon>Noelaerhabdaceae</taxon>
        <taxon>Emiliania</taxon>
    </lineage>
</organism>
<keyword evidence="1" id="KW-0472">Membrane</keyword>
<keyword evidence="3" id="KW-1185">Reference proteome</keyword>
<feature type="transmembrane region" description="Helical" evidence="1">
    <location>
        <begin position="12"/>
        <end position="32"/>
    </location>
</feature>
<dbReference type="GeneID" id="17261781"/>
<sequence length="173" mass="18092">MVGGSHSTVLTGVAGMSGFLLALLVSLGATYVGEGHGQPPRHCGVAGNAWPRAVDAEPLTYTTPDAVELTSRWKEGETYTFSFTATSNCSTKQPLAFEGGGDDYFEFGIFPGLTPRFYSLTEEVKLKAPGEGKSLPFGGLHALRKNEEACSITLTAISALNAAACDPEPASSD</sequence>
<protein>
    <submittedName>
        <fullName evidence="2">Uncharacterized protein</fullName>
    </submittedName>
</protein>